<evidence type="ECO:0000256" key="9">
    <source>
        <dbReference type="ARBA" id="ARBA00023172"/>
    </source>
</evidence>
<protein>
    <recommendedName>
        <fullName evidence="2 15">ATP-dependent DNA helicase RecG</fullName>
        <ecNumber evidence="13 15">5.6.2.4</ecNumber>
    </recommendedName>
</protein>
<dbReference type="CDD" id="cd18811">
    <property type="entry name" value="SF2_C_RecG"/>
    <property type="match status" value="1"/>
</dbReference>
<dbReference type="GO" id="GO:0005524">
    <property type="term" value="F:ATP binding"/>
    <property type="evidence" value="ECO:0007669"/>
    <property type="project" value="UniProtKB-KW"/>
</dbReference>
<comment type="catalytic activity">
    <reaction evidence="14 15">
        <text>ATP + H2O = ADP + phosphate + H(+)</text>
        <dbReference type="Rhea" id="RHEA:13065"/>
        <dbReference type="ChEBI" id="CHEBI:15377"/>
        <dbReference type="ChEBI" id="CHEBI:15378"/>
        <dbReference type="ChEBI" id="CHEBI:30616"/>
        <dbReference type="ChEBI" id="CHEBI:43474"/>
        <dbReference type="ChEBI" id="CHEBI:456216"/>
        <dbReference type="EC" id="5.6.2.4"/>
    </reaction>
</comment>
<evidence type="ECO:0000256" key="8">
    <source>
        <dbReference type="ARBA" id="ARBA00023125"/>
    </source>
</evidence>
<dbReference type="NCBIfam" id="NF008165">
    <property type="entry name" value="PRK10917.1-3"/>
    <property type="match status" value="1"/>
</dbReference>
<evidence type="ECO:0000313" key="18">
    <source>
        <dbReference type="EMBL" id="THF60229.1"/>
    </source>
</evidence>
<evidence type="ECO:0000256" key="7">
    <source>
        <dbReference type="ARBA" id="ARBA00022840"/>
    </source>
</evidence>
<dbReference type="PANTHER" id="PTHR47964:SF1">
    <property type="entry name" value="ATP-DEPENDENT DNA HELICASE HOMOLOG RECG, CHLOROPLASTIC"/>
    <property type="match status" value="1"/>
</dbReference>
<evidence type="ECO:0000256" key="1">
    <source>
        <dbReference type="ARBA" id="ARBA00007504"/>
    </source>
</evidence>
<dbReference type="NCBIfam" id="TIGR00643">
    <property type="entry name" value="recG"/>
    <property type="match status" value="1"/>
</dbReference>
<dbReference type="PROSITE" id="PS51192">
    <property type="entry name" value="HELICASE_ATP_BIND_1"/>
    <property type="match status" value="1"/>
</dbReference>
<dbReference type="InterPro" id="IPR033454">
    <property type="entry name" value="RecG_wedge"/>
</dbReference>
<keyword evidence="3 15" id="KW-0547">Nucleotide-binding</keyword>
<name>A0A4S4AP76_9RHOO</name>
<dbReference type="Pfam" id="PF00271">
    <property type="entry name" value="Helicase_C"/>
    <property type="match status" value="1"/>
</dbReference>
<evidence type="ECO:0000256" key="3">
    <source>
        <dbReference type="ARBA" id="ARBA00022741"/>
    </source>
</evidence>
<dbReference type="NCBIfam" id="NF008163">
    <property type="entry name" value="PRK10917.1-1"/>
    <property type="match status" value="1"/>
</dbReference>
<comment type="catalytic activity">
    <reaction evidence="12 15">
        <text>Couples ATP hydrolysis with the unwinding of duplex DNA by translocating in the 3'-5' direction.</text>
        <dbReference type="EC" id="5.6.2.4"/>
    </reaction>
</comment>
<evidence type="ECO:0000313" key="19">
    <source>
        <dbReference type="Proteomes" id="UP000307956"/>
    </source>
</evidence>
<keyword evidence="10 15" id="KW-0234">DNA repair</keyword>
<dbReference type="EMBL" id="SSOD01000012">
    <property type="protein sequence ID" value="THF60229.1"/>
    <property type="molecule type" value="Genomic_DNA"/>
</dbReference>
<dbReference type="NCBIfam" id="NF008166">
    <property type="entry name" value="PRK10917.1-4"/>
    <property type="match status" value="1"/>
</dbReference>
<dbReference type="CDD" id="cd17992">
    <property type="entry name" value="DEXHc_RecG"/>
    <property type="match status" value="1"/>
</dbReference>
<dbReference type="PANTHER" id="PTHR47964">
    <property type="entry name" value="ATP-DEPENDENT DNA HELICASE HOMOLOG RECG, CHLOROPLASTIC"/>
    <property type="match status" value="1"/>
</dbReference>
<dbReference type="GO" id="GO:0006281">
    <property type="term" value="P:DNA repair"/>
    <property type="evidence" value="ECO:0007669"/>
    <property type="project" value="UniProtKB-UniRule"/>
</dbReference>
<dbReference type="Gene3D" id="2.40.50.140">
    <property type="entry name" value="Nucleic acid-binding proteins"/>
    <property type="match status" value="1"/>
</dbReference>
<comment type="function">
    <text evidence="15">Plays a critical role in recombination and DNA repair. Helps process Holliday junction intermediates to mature products by catalyzing branch migration. Has replication fork regression activity, unwinds stalled or blocked replication forks to make a HJ that can be resolved. Has a DNA unwinding activity characteristic of a DNA helicase with 3'-5' polarity.</text>
</comment>
<dbReference type="NCBIfam" id="NF008168">
    <property type="entry name" value="PRK10917.2-2"/>
    <property type="match status" value="1"/>
</dbReference>
<evidence type="ECO:0000256" key="12">
    <source>
        <dbReference type="ARBA" id="ARBA00034617"/>
    </source>
</evidence>
<dbReference type="AlphaFoldDB" id="A0A4S4AP76"/>
<dbReference type="GO" id="GO:0003677">
    <property type="term" value="F:DNA binding"/>
    <property type="evidence" value="ECO:0007669"/>
    <property type="project" value="UniProtKB-KW"/>
</dbReference>
<dbReference type="RefSeq" id="WP_136385810.1">
    <property type="nucleotide sequence ID" value="NZ_SSOD01000012.1"/>
</dbReference>
<evidence type="ECO:0000256" key="2">
    <source>
        <dbReference type="ARBA" id="ARBA00017846"/>
    </source>
</evidence>
<dbReference type="FunFam" id="3.40.50.300:FF:000391">
    <property type="entry name" value="ATP-dependent DNA helicase RecG"/>
    <property type="match status" value="1"/>
</dbReference>
<evidence type="ECO:0000256" key="10">
    <source>
        <dbReference type="ARBA" id="ARBA00023204"/>
    </source>
</evidence>
<dbReference type="CDD" id="cd04488">
    <property type="entry name" value="RecG_wedge_OBF"/>
    <property type="match status" value="1"/>
</dbReference>
<comment type="caution">
    <text evidence="18">The sequence shown here is derived from an EMBL/GenBank/DDBJ whole genome shotgun (WGS) entry which is preliminary data.</text>
</comment>
<dbReference type="InterPro" id="IPR011545">
    <property type="entry name" value="DEAD/DEAH_box_helicase_dom"/>
</dbReference>
<keyword evidence="8" id="KW-0238">DNA-binding</keyword>
<dbReference type="SMART" id="SM00487">
    <property type="entry name" value="DEXDc"/>
    <property type="match status" value="1"/>
</dbReference>
<dbReference type="SUPFAM" id="SSF52540">
    <property type="entry name" value="P-loop containing nucleoside triphosphate hydrolases"/>
    <property type="match status" value="2"/>
</dbReference>
<keyword evidence="11" id="KW-0413">Isomerase</keyword>
<dbReference type="Gene3D" id="3.40.50.300">
    <property type="entry name" value="P-loop containing nucleotide triphosphate hydrolases"/>
    <property type="match status" value="2"/>
</dbReference>
<dbReference type="InterPro" id="IPR047112">
    <property type="entry name" value="RecG/Mfd"/>
</dbReference>
<evidence type="ECO:0000256" key="5">
    <source>
        <dbReference type="ARBA" id="ARBA00022801"/>
    </source>
</evidence>
<dbReference type="InterPro" id="IPR014001">
    <property type="entry name" value="Helicase_ATP-bd"/>
</dbReference>
<evidence type="ECO:0000256" key="11">
    <source>
        <dbReference type="ARBA" id="ARBA00023235"/>
    </source>
</evidence>
<feature type="domain" description="Helicase ATP-binding" evidence="16">
    <location>
        <begin position="283"/>
        <end position="448"/>
    </location>
</feature>
<comment type="similarity">
    <text evidence="1 15">Belongs to the helicase family. RecG subfamily.</text>
</comment>
<evidence type="ECO:0000256" key="14">
    <source>
        <dbReference type="ARBA" id="ARBA00048988"/>
    </source>
</evidence>
<keyword evidence="19" id="KW-1185">Reference proteome</keyword>
<evidence type="ECO:0000256" key="4">
    <source>
        <dbReference type="ARBA" id="ARBA00022763"/>
    </source>
</evidence>
<proteinExistence type="inferred from homology"/>
<keyword evidence="5 15" id="KW-0378">Hydrolase</keyword>
<reference evidence="18 19" key="1">
    <citation type="submission" date="2019-04" db="EMBL/GenBank/DDBJ databases">
        <title>Azoarcus rhizosphaerae sp. nov. isolated from rhizosphere of Ficus religiosa.</title>
        <authorList>
            <person name="Lin S.-Y."/>
            <person name="Hameed A."/>
            <person name="Hsu Y.-H."/>
            <person name="Young C.-C."/>
        </authorList>
    </citation>
    <scope>NUCLEOTIDE SEQUENCE [LARGE SCALE GENOMIC DNA]</scope>
    <source>
        <strain evidence="18 19">CC-YHH848</strain>
    </source>
</reference>
<evidence type="ECO:0000256" key="13">
    <source>
        <dbReference type="ARBA" id="ARBA00034808"/>
    </source>
</evidence>
<accession>A0A4S4AP76</accession>
<dbReference type="Pfam" id="PF00270">
    <property type="entry name" value="DEAD"/>
    <property type="match status" value="1"/>
</dbReference>
<gene>
    <name evidence="18" type="primary">recG</name>
    <name evidence="18" type="ORF">E6O51_15010</name>
</gene>
<dbReference type="PROSITE" id="PS51194">
    <property type="entry name" value="HELICASE_CTER"/>
    <property type="match status" value="1"/>
</dbReference>
<dbReference type="InterPro" id="IPR045562">
    <property type="entry name" value="RecG_dom3_C"/>
</dbReference>
<dbReference type="InterPro" id="IPR001650">
    <property type="entry name" value="Helicase_C-like"/>
</dbReference>
<dbReference type="GO" id="GO:0016887">
    <property type="term" value="F:ATP hydrolysis activity"/>
    <property type="evidence" value="ECO:0007669"/>
    <property type="project" value="RHEA"/>
</dbReference>
<keyword evidence="9 15" id="KW-0233">DNA recombination</keyword>
<dbReference type="Proteomes" id="UP000307956">
    <property type="component" value="Unassembled WGS sequence"/>
</dbReference>
<dbReference type="InterPro" id="IPR027417">
    <property type="entry name" value="P-loop_NTPase"/>
</dbReference>
<keyword evidence="4 15" id="KW-0227">DNA damage</keyword>
<dbReference type="Pfam" id="PF19833">
    <property type="entry name" value="RecG_dom3_C"/>
    <property type="match status" value="1"/>
</dbReference>
<dbReference type="EC" id="5.6.2.4" evidence="13 15"/>
<dbReference type="GO" id="GO:0006310">
    <property type="term" value="P:DNA recombination"/>
    <property type="evidence" value="ECO:0007669"/>
    <property type="project" value="UniProtKB-UniRule"/>
</dbReference>
<feature type="domain" description="Helicase C-terminal" evidence="17">
    <location>
        <begin position="481"/>
        <end position="627"/>
    </location>
</feature>
<evidence type="ECO:0000259" key="16">
    <source>
        <dbReference type="PROSITE" id="PS51192"/>
    </source>
</evidence>
<evidence type="ECO:0000256" key="15">
    <source>
        <dbReference type="RuleBase" id="RU363016"/>
    </source>
</evidence>
<evidence type="ECO:0000256" key="6">
    <source>
        <dbReference type="ARBA" id="ARBA00022806"/>
    </source>
</evidence>
<keyword evidence="6 15" id="KW-0347">Helicase</keyword>
<evidence type="ECO:0000259" key="17">
    <source>
        <dbReference type="PROSITE" id="PS51194"/>
    </source>
</evidence>
<keyword evidence="7 15" id="KW-0067">ATP-binding</keyword>
<dbReference type="InterPro" id="IPR012340">
    <property type="entry name" value="NA-bd_OB-fold"/>
</dbReference>
<dbReference type="OrthoDB" id="9804325at2"/>
<dbReference type="InterPro" id="IPR004609">
    <property type="entry name" value="ATP-dep_DNA_helicase_RecG"/>
</dbReference>
<dbReference type="GO" id="GO:0043138">
    <property type="term" value="F:3'-5' DNA helicase activity"/>
    <property type="evidence" value="ECO:0007669"/>
    <property type="project" value="UniProtKB-EC"/>
</dbReference>
<dbReference type="Pfam" id="PF17191">
    <property type="entry name" value="RecG_wedge"/>
    <property type="match status" value="1"/>
</dbReference>
<dbReference type="SMART" id="SM00490">
    <property type="entry name" value="HELICc"/>
    <property type="match status" value="1"/>
</dbReference>
<organism evidence="18 19">
    <name type="scientific">Pseudothauera rhizosphaerae</name>
    <dbReference type="NCBI Taxonomy" id="2565932"/>
    <lineage>
        <taxon>Bacteria</taxon>
        <taxon>Pseudomonadati</taxon>
        <taxon>Pseudomonadota</taxon>
        <taxon>Betaproteobacteria</taxon>
        <taxon>Rhodocyclales</taxon>
        <taxon>Zoogloeaceae</taxon>
        <taxon>Pseudothauera</taxon>
    </lineage>
</organism>
<sequence>MARASTAPRGDAPAAGWPGVGAALAGRLAKLDIRSPRDLLLHLPLRYEDETRLTPIAAARAGFPAQVEGEVTSCEVTLRPRRQLVARIRDDSGTLVARWLHFYPSQQKLLAPGRRVRLFGEVRGGFFGDEMVHPRVHPVAEGEALPEALTPVYPTTAGLGQATLRRLIDQALKSEPLDDWLPEAVRRRLDLPGFADALRLLHHPPPEVPASVLEDRQHPAWRRIKFEELLAQQISLRRAYLARRAKTAPVLAGSGRLAQALLAGLPFALTGAQRRVVAEIGADLAQPHPMQRLLMGDVGSGKTIVAALAMLQAVDAGYQAALMAPTEILAEQHWQKLSAWLAPLGVEVAWLAGSRGKRAREAELARLASGEVPLAVGTHALIEDPVALPRLGLAVVDEQHRFGVRQRLALREKGAAGTLSPHLLMMSATPIPRTLAMSHYADLDVSVLDELPPGRTPVLTKLVSDARREEVVARVRDGCLAGRQAYWVCPLIEESEALQLQTAQDTYATLCEALPELRIGLVHGRLKPAEKSATMAAFAAGELHLLVATTVIEVGVDVPNASLMVIEHAERFGLAQLHQLRGRVGRGSAESVCILLYAQPLSQTGRARLKVIFENADGFAIAREDLRIRGPGEFVGARQSGLPLLRYADLEVDADLLEAARALGETLLRDEPQAAAALMARWLGGREGLLRA</sequence>
<dbReference type="SUPFAM" id="SSF50249">
    <property type="entry name" value="Nucleic acid-binding proteins"/>
    <property type="match status" value="1"/>
</dbReference>